<feature type="compositionally biased region" description="Acidic residues" evidence="11">
    <location>
        <begin position="1016"/>
        <end position="1025"/>
    </location>
</feature>
<dbReference type="EMBL" id="CP119907">
    <property type="protein sequence ID" value="WFD25010.1"/>
    <property type="molecule type" value="Genomic_DNA"/>
</dbReference>
<feature type="domain" description="Histone chaperone RTT106/FACT complex subunit SPT16-like middle" evidence="13">
    <location>
        <begin position="908"/>
        <end position="1001"/>
    </location>
</feature>
<feature type="transmembrane region" description="Helical" evidence="12">
    <location>
        <begin position="299"/>
        <end position="318"/>
    </location>
</feature>
<protein>
    <submittedName>
        <fullName evidence="14">FACT complex subunit</fullName>
    </submittedName>
</protein>
<evidence type="ECO:0000256" key="9">
    <source>
        <dbReference type="ARBA" id="ARBA00023242"/>
    </source>
</evidence>
<feature type="compositionally biased region" description="Acidic residues" evidence="11">
    <location>
        <begin position="1047"/>
        <end position="1060"/>
    </location>
</feature>
<feature type="transmembrane region" description="Helical" evidence="12">
    <location>
        <begin position="116"/>
        <end position="136"/>
    </location>
</feature>
<keyword evidence="5" id="KW-0227">DNA damage</keyword>
<dbReference type="Gene3D" id="2.30.29.30">
    <property type="entry name" value="Pleckstrin-homology domain (PH domain)/Phosphotyrosine-binding domain (PTB)"/>
    <property type="match status" value="2"/>
</dbReference>
<evidence type="ECO:0000313" key="15">
    <source>
        <dbReference type="Proteomes" id="UP001214415"/>
    </source>
</evidence>
<evidence type="ECO:0000256" key="4">
    <source>
        <dbReference type="ARBA" id="ARBA00022705"/>
    </source>
</evidence>
<sequence>MCRDTTTPSAQFWLHYLRWFVPAHLLLQKTDHEALLWSTFLSACVSYCVSLTARCLQHTTQQDDPFTFNLVGFGFMLCMHSSMPEMKPNAHIYLLILMSIVKLLGINVLRCWSRSPISRLTFTSLESMVILLHYFYTNFWSKEYPAFYIVFRFFETSTLLIVIFTLGLFMLTQYFSTGQVQPFHMGLPSTSLPRPSDDFYLALMRLGSECMQLSRLRGLGRELPAPPMPLHTYVELSCDGHATLQHGLENLEQITSSGWNGYANEVRDIRVQNPEHIDSIAGMHGSDHMHAKLQLLWNLYRMFAHVMGILYGYVSPYLPSMPESIRRIPRYARLFWHGRNGEARREARLARALEEKREKEVREKHAQAMYDAFKRRQLIRAAYAKHPHAPEAWSSADDLDPIELISLASDLQETPFQDVLLKHMVRPDNTPPLTRHAYRQMTQGTQRSIILSTSSDRDSLGLSPSSQMELQAPSVYDQRTRAELLRILQTQRSKALDGVSGNELQRERSHPWMSTTQFENIYHGSGKVLGRIRFSNAGLGWKPLEEGATVTIPAEQMVSFAWLRVARQFQLRISLKFEGQAERRVMFENFQREDQAKLEQVLRECYDKPLELMEVSTRGWNWGAAEVDDHDMKFLVRDKLAFSVPLANIANSNIAGRTEVSMEFLNAQEQEPEQNTGASSKLGGLPFNGPKKNRTDELVEMRLYIPGQVEKAEEEEDGEESEAVKKEGDDEANDDEEDEEEEEDESAALAFHNAIKAKADIGQVAGDGILVLKEVLVLTPRGRYDIDLFASFLRLRGKTYDYKILYSSITQLFLLPKPDDIHVMFIVALEPPIRQGQTRYPFLVLQFPREEEMDAELNLDEETIQTKYEGKLKKRYEEPTFRIVTNLFRVLSQQKVHVPTGFTNSTGQESVRCNVKANDGTLYPLNKSMIWVSKQPVLIPYADVHQIVFSRVGGAIASAKTFDLRVELRHGTDHSFQSISREELDSLNSFFSERKIRVKNELSDDAMGVNATVEELLGDDDDDEGDVKRVREDSDEEGTNINSTNSPEDEDFEAESDDDGGSPSEASSDDDDDTVLSEDEKPKVKRARK</sequence>
<feature type="compositionally biased region" description="Acidic residues" evidence="11">
    <location>
        <begin position="729"/>
        <end position="746"/>
    </location>
</feature>
<evidence type="ECO:0000256" key="10">
    <source>
        <dbReference type="ARBA" id="ARBA00025370"/>
    </source>
</evidence>
<keyword evidence="8" id="KW-0234">DNA repair</keyword>
<dbReference type="Pfam" id="PF17292">
    <property type="entry name" value="POB3_N"/>
    <property type="match status" value="1"/>
</dbReference>
<dbReference type="InterPro" id="IPR035417">
    <property type="entry name" value="SSRP1/POB3_N"/>
</dbReference>
<dbReference type="SUPFAM" id="SSF50729">
    <property type="entry name" value="PH domain-like"/>
    <property type="match status" value="1"/>
</dbReference>
<comment type="subcellular location">
    <subcellularLocation>
        <location evidence="1">Chromosome</location>
    </subcellularLocation>
</comment>
<keyword evidence="9" id="KW-0539">Nucleus</keyword>
<dbReference type="Proteomes" id="UP001214415">
    <property type="component" value="Chromosome 8"/>
</dbReference>
<evidence type="ECO:0000256" key="12">
    <source>
        <dbReference type="SAM" id="Phobius"/>
    </source>
</evidence>
<dbReference type="GO" id="GO:0042393">
    <property type="term" value="F:histone binding"/>
    <property type="evidence" value="ECO:0007669"/>
    <property type="project" value="TreeGrafter"/>
</dbReference>
<dbReference type="InterPro" id="IPR038167">
    <property type="entry name" value="SSRP1_sf"/>
</dbReference>
<dbReference type="Pfam" id="PF21103">
    <property type="entry name" value="PH1_SSRP1-like"/>
    <property type="match status" value="1"/>
</dbReference>
<proteinExistence type="inferred from homology"/>
<dbReference type="AlphaFoldDB" id="A0AAF0EI54"/>
<dbReference type="FunFam" id="2.30.29.150:FF:000001">
    <property type="entry name" value="Fact complex subunit ssrp1"/>
    <property type="match status" value="1"/>
</dbReference>
<evidence type="ECO:0000256" key="6">
    <source>
        <dbReference type="ARBA" id="ARBA00023015"/>
    </source>
</evidence>
<feature type="compositionally biased region" description="Polar residues" evidence="11">
    <location>
        <begin position="668"/>
        <end position="679"/>
    </location>
</feature>
<dbReference type="PRINTS" id="PR00887">
    <property type="entry name" value="SSRCOGNITION"/>
</dbReference>
<keyword evidence="3" id="KW-0158">Chromosome</keyword>
<dbReference type="InterPro" id="IPR050454">
    <property type="entry name" value="RTT106/SSRP1_HistChap/FACT"/>
</dbReference>
<dbReference type="InterPro" id="IPR048993">
    <property type="entry name" value="SSRP1-like_PH1"/>
</dbReference>
<dbReference type="CDD" id="cd13230">
    <property type="entry name" value="PH1_SSRP1-like"/>
    <property type="match status" value="1"/>
</dbReference>
<dbReference type="Gene3D" id="2.30.29.220">
    <property type="entry name" value="Structure-specific recognition protein (SSRP1)"/>
    <property type="match status" value="1"/>
</dbReference>
<dbReference type="InterPro" id="IPR013719">
    <property type="entry name" value="RTT106/SPT16-like_middle_dom"/>
</dbReference>
<evidence type="ECO:0000256" key="3">
    <source>
        <dbReference type="ARBA" id="ARBA00022454"/>
    </source>
</evidence>
<dbReference type="InterPro" id="IPR024954">
    <property type="entry name" value="SSRP1_DD"/>
</dbReference>
<evidence type="ECO:0000256" key="8">
    <source>
        <dbReference type="ARBA" id="ARBA00023204"/>
    </source>
</evidence>
<organism evidence="14 15">
    <name type="scientific">Malassezia equina</name>
    <dbReference type="NCBI Taxonomy" id="1381935"/>
    <lineage>
        <taxon>Eukaryota</taxon>
        <taxon>Fungi</taxon>
        <taxon>Dikarya</taxon>
        <taxon>Basidiomycota</taxon>
        <taxon>Ustilaginomycotina</taxon>
        <taxon>Malasseziomycetes</taxon>
        <taxon>Malasseziales</taxon>
        <taxon>Malasseziaceae</taxon>
        <taxon>Malassezia</taxon>
    </lineage>
</organism>
<comment type="similarity">
    <text evidence="2">Belongs to the SSRP1 family.</text>
</comment>
<feature type="transmembrane region" description="Helical" evidence="12">
    <location>
        <begin position="90"/>
        <end position="109"/>
    </location>
</feature>
<keyword evidence="4" id="KW-0235">DNA replication</keyword>
<feature type="transmembrane region" description="Helical" evidence="12">
    <location>
        <begin position="65"/>
        <end position="84"/>
    </location>
</feature>
<dbReference type="GO" id="GO:0003677">
    <property type="term" value="F:DNA binding"/>
    <property type="evidence" value="ECO:0007669"/>
    <property type="project" value="InterPro"/>
</dbReference>
<keyword evidence="12" id="KW-0472">Membrane</keyword>
<evidence type="ECO:0000256" key="2">
    <source>
        <dbReference type="ARBA" id="ARBA00010060"/>
    </source>
</evidence>
<evidence type="ECO:0000259" key="13">
    <source>
        <dbReference type="SMART" id="SM01287"/>
    </source>
</evidence>
<gene>
    <name evidence="14" type="primary">POB3</name>
    <name evidence="14" type="ORF">MEQU1_003718</name>
</gene>
<dbReference type="GO" id="GO:0031491">
    <property type="term" value="F:nucleosome binding"/>
    <property type="evidence" value="ECO:0007669"/>
    <property type="project" value="TreeGrafter"/>
</dbReference>
<dbReference type="Gene3D" id="2.30.29.150">
    <property type="match status" value="1"/>
</dbReference>
<feature type="region of interest" description="Disordered" evidence="11">
    <location>
        <begin position="1015"/>
        <end position="1089"/>
    </location>
</feature>
<keyword evidence="12" id="KW-1133">Transmembrane helix</keyword>
<dbReference type="GO" id="GO:0006281">
    <property type="term" value="P:DNA repair"/>
    <property type="evidence" value="ECO:0007669"/>
    <property type="project" value="UniProtKB-KW"/>
</dbReference>
<dbReference type="Pfam" id="PF03531">
    <property type="entry name" value="SSrecog"/>
    <property type="match status" value="1"/>
</dbReference>
<evidence type="ECO:0000313" key="14">
    <source>
        <dbReference type="EMBL" id="WFD25010.1"/>
    </source>
</evidence>
<dbReference type="PANTHER" id="PTHR45849:SF1">
    <property type="entry name" value="FACT COMPLEX SUBUNIT SSRP1"/>
    <property type="match status" value="1"/>
</dbReference>
<feature type="region of interest" description="Disordered" evidence="11">
    <location>
        <begin position="707"/>
        <end position="747"/>
    </location>
</feature>
<accession>A0AAF0EI54</accession>
<dbReference type="PANTHER" id="PTHR45849">
    <property type="entry name" value="FACT COMPLEX SUBUNIT SSRP1"/>
    <property type="match status" value="1"/>
</dbReference>
<feature type="compositionally biased region" description="Acidic residues" evidence="11">
    <location>
        <begin position="1067"/>
        <end position="1077"/>
    </location>
</feature>
<evidence type="ECO:0000256" key="11">
    <source>
        <dbReference type="SAM" id="MobiDB-lite"/>
    </source>
</evidence>
<feature type="compositionally biased region" description="Acidic residues" evidence="11">
    <location>
        <begin position="712"/>
        <end position="721"/>
    </location>
</feature>
<reference evidence="14" key="1">
    <citation type="submission" date="2023-03" db="EMBL/GenBank/DDBJ databases">
        <title>Mating type loci evolution in Malassezia.</title>
        <authorList>
            <person name="Coelho M.A."/>
        </authorList>
    </citation>
    <scope>NUCLEOTIDE SEQUENCE</scope>
    <source>
        <strain evidence="14">CBS 12830</strain>
    </source>
</reference>
<evidence type="ECO:0000256" key="5">
    <source>
        <dbReference type="ARBA" id="ARBA00022763"/>
    </source>
</evidence>
<evidence type="ECO:0000256" key="7">
    <source>
        <dbReference type="ARBA" id="ARBA00023163"/>
    </source>
</evidence>
<feature type="region of interest" description="Disordered" evidence="11">
    <location>
        <begin position="668"/>
        <end position="693"/>
    </location>
</feature>
<dbReference type="InterPro" id="IPR011993">
    <property type="entry name" value="PH-like_dom_sf"/>
</dbReference>
<feature type="transmembrane region" description="Helical" evidence="12">
    <location>
        <begin position="34"/>
        <end position="53"/>
    </location>
</feature>
<feature type="transmembrane region" description="Helical" evidence="12">
    <location>
        <begin position="148"/>
        <end position="171"/>
    </location>
</feature>
<keyword evidence="12" id="KW-0812">Transmembrane</keyword>
<keyword evidence="7" id="KW-0804">Transcription</keyword>
<dbReference type="GO" id="GO:0035101">
    <property type="term" value="C:FACT complex"/>
    <property type="evidence" value="ECO:0007669"/>
    <property type="project" value="TreeGrafter"/>
</dbReference>
<comment type="function">
    <text evidence="10">Component of the FACT complex, a general chromatin factor that acts to reorganize nucleosomes. The FACT complex is involved in multiple processes that require DNA as a template such as mRNA elongation, DNA replication and DNA repair. During transcription elongation the FACT complex acts as a histone chaperone that both destabilizes and restores nucleosomal structure. It facilitates the passage of RNA polymerase II and transcription by promoting the dissociation of one histone H2A-H2B dimer from the nucleosome, then subsequently promotes the reestablishment of the nucleosome following the passage of RNA polymerase II.</text>
</comment>
<dbReference type="SMART" id="SM01287">
    <property type="entry name" value="Rtt106"/>
    <property type="match status" value="1"/>
</dbReference>
<name>A0AAF0EI54_9BASI</name>
<dbReference type="Pfam" id="PF08512">
    <property type="entry name" value="Rttp106-like_middle"/>
    <property type="match status" value="1"/>
</dbReference>
<evidence type="ECO:0000256" key="1">
    <source>
        <dbReference type="ARBA" id="ARBA00004286"/>
    </source>
</evidence>
<keyword evidence="6" id="KW-0805">Transcription regulation</keyword>
<dbReference type="InterPro" id="IPR000969">
    <property type="entry name" value="SSRP1/POB3"/>
</dbReference>
<keyword evidence="15" id="KW-1185">Reference proteome</keyword>
<dbReference type="GO" id="GO:0006260">
    <property type="term" value="P:DNA replication"/>
    <property type="evidence" value="ECO:0007669"/>
    <property type="project" value="UniProtKB-KW"/>
</dbReference>
<dbReference type="CDD" id="cd13231">
    <property type="entry name" value="PH2_SSRP1-like"/>
    <property type="match status" value="1"/>
</dbReference>